<protein>
    <submittedName>
        <fullName evidence="2">Uncharacterized protein</fullName>
    </submittedName>
</protein>
<evidence type="ECO:0000313" key="3">
    <source>
        <dbReference type="Proteomes" id="UP001178508"/>
    </source>
</evidence>
<sequence length="181" mass="20269">MCCSAVSTMARKPQVRTDRSLRQHHRRSAGKHLTAFNPSEEQPQNFRTSEPQNHRTSEPQNHRTTVPQYLLGPCSGSGLVSVFLFLEFLNHFCHTLTSLLHVSASSLLLPPPPRSSPPRSSPPSPSVFRRILSFGKVPACFLSINRNSWTRRLVPVRVSPSRGAAGPLRGLYGRENMKKTY</sequence>
<dbReference type="Proteomes" id="UP001178508">
    <property type="component" value="Chromosome 7"/>
</dbReference>
<evidence type="ECO:0000313" key="2">
    <source>
        <dbReference type="EMBL" id="CAJ1059613.1"/>
    </source>
</evidence>
<feature type="compositionally biased region" description="Polar residues" evidence="1">
    <location>
        <begin position="36"/>
        <end position="51"/>
    </location>
</feature>
<feature type="compositionally biased region" description="Basic and acidic residues" evidence="1">
    <location>
        <begin position="52"/>
        <end position="61"/>
    </location>
</feature>
<dbReference type="EMBL" id="OY660870">
    <property type="protein sequence ID" value="CAJ1059613.1"/>
    <property type="molecule type" value="Genomic_DNA"/>
</dbReference>
<organism evidence="2 3">
    <name type="scientific">Xyrichtys novacula</name>
    <name type="common">Pearly razorfish</name>
    <name type="synonym">Hemipteronotus novacula</name>
    <dbReference type="NCBI Taxonomy" id="13765"/>
    <lineage>
        <taxon>Eukaryota</taxon>
        <taxon>Metazoa</taxon>
        <taxon>Chordata</taxon>
        <taxon>Craniata</taxon>
        <taxon>Vertebrata</taxon>
        <taxon>Euteleostomi</taxon>
        <taxon>Actinopterygii</taxon>
        <taxon>Neopterygii</taxon>
        <taxon>Teleostei</taxon>
        <taxon>Neoteleostei</taxon>
        <taxon>Acanthomorphata</taxon>
        <taxon>Eupercaria</taxon>
        <taxon>Labriformes</taxon>
        <taxon>Labridae</taxon>
        <taxon>Xyrichtys</taxon>
    </lineage>
</organism>
<evidence type="ECO:0000256" key="1">
    <source>
        <dbReference type="SAM" id="MobiDB-lite"/>
    </source>
</evidence>
<accession>A0AAV1FEW4</accession>
<name>A0AAV1FEW4_XYRNO</name>
<keyword evidence="3" id="KW-1185">Reference proteome</keyword>
<dbReference type="AlphaFoldDB" id="A0AAV1FEW4"/>
<feature type="region of interest" description="Disordered" evidence="1">
    <location>
        <begin position="1"/>
        <end position="65"/>
    </location>
</feature>
<proteinExistence type="predicted"/>
<reference evidence="2" key="1">
    <citation type="submission" date="2023-08" db="EMBL/GenBank/DDBJ databases">
        <authorList>
            <person name="Alioto T."/>
            <person name="Alioto T."/>
            <person name="Gomez Garrido J."/>
        </authorList>
    </citation>
    <scope>NUCLEOTIDE SEQUENCE</scope>
</reference>
<gene>
    <name evidence="2" type="ORF">XNOV1_A005227</name>
</gene>